<sequence length="70" mass="7361">MILDTVSEVASVMALLSLVRRACDRVRGQRTTPWAPPAPEPDAEAALKLAIGGGGVVAVDVDDLHHHHGN</sequence>
<keyword evidence="2" id="KW-1185">Reference proteome</keyword>
<dbReference type="AlphaFoldDB" id="A0AAV7ICS0"/>
<evidence type="ECO:0000313" key="1">
    <source>
        <dbReference type="EMBL" id="KAH0549062.1"/>
    </source>
</evidence>
<dbReference type="EMBL" id="JAHXZJ010001864">
    <property type="protein sequence ID" value="KAH0549062.1"/>
    <property type="molecule type" value="Genomic_DNA"/>
</dbReference>
<organism evidence="1 2">
    <name type="scientific">Cotesia glomerata</name>
    <name type="common">Lepidopteran parasitic wasp</name>
    <name type="synonym">Apanteles glomeratus</name>
    <dbReference type="NCBI Taxonomy" id="32391"/>
    <lineage>
        <taxon>Eukaryota</taxon>
        <taxon>Metazoa</taxon>
        <taxon>Ecdysozoa</taxon>
        <taxon>Arthropoda</taxon>
        <taxon>Hexapoda</taxon>
        <taxon>Insecta</taxon>
        <taxon>Pterygota</taxon>
        <taxon>Neoptera</taxon>
        <taxon>Endopterygota</taxon>
        <taxon>Hymenoptera</taxon>
        <taxon>Apocrita</taxon>
        <taxon>Ichneumonoidea</taxon>
        <taxon>Braconidae</taxon>
        <taxon>Microgastrinae</taxon>
        <taxon>Cotesia</taxon>
    </lineage>
</organism>
<proteinExistence type="predicted"/>
<accession>A0AAV7ICS0</accession>
<dbReference type="Proteomes" id="UP000826195">
    <property type="component" value="Unassembled WGS sequence"/>
</dbReference>
<comment type="caution">
    <text evidence="1">The sequence shown here is derived from an EMBL/GenBank/DDBJ whole genome shotgun (WGS) entry which is preliminary data.</text>
</comment>
<name>A0AAV7ICS0_COTGL</name>
<protein>
    <submittedName>
        <fullName evidence="1">Uncharacterized protein</fullName>
    </submittedName>
</protein>
<evidence type="ECO:0000313" key="2">
    <source>
        <dbReference type="Proteomes" id="UP000826195"/>
    </source>
</evidence>
<gene>
    <name evidence="1" type="ORF">KQX54_005589</name>
</gene>
<reference evidence="1 2" key="1">
    <citation type="journal article" date="2021" name="J. Hered.">
        <title>A chromosome-level genome assembly of the parasitoid wasp, Cotesia glomerata (Hymenoptera: Braconidae).</title>
        <authorList>
            <person name="Pinto B.J."/>
            <person name="Weis J.J."/>
            <person name="Gamble T."/>
            <person name="Ode P.J."/>
            <person name="Paul R."/>
            <person name="Zaspel J.M."/>
        </authorList>
    </citation>
    <scope>NUCLEOTIDE SEQUENCE [LARGE SCALE GENOMIC DNA]</scope>
    <source>
        <strain evidence="1">CgM1</strain>
    </source>
</reference>